<protein>
    <submittedName>
        <fullName evidence="1">Uncharacterized protein</fullName>
    </submittedName>
</protein>
<organism evidence="1 4">
    <name type="scientific">Staphylococcus felis</name>
    <dbReference type="NCBI Taxonomy" id="46127"/>
    <lineage>
        <taxon>Bacteria</taxon>
        <taxon>Bacillati</taxon>
        <taxon>Bacillota</taxon>
        <taxon>Bacilli</taxon>
        <taxon>Bacillales</taxon>
        <taxon>Staphylococcaceae</taxon>
        <taxon>Staphylococcus</taxon>
    </lineage>
</organism>
<proteinExistence type="predicted"/>
<dbReference type="Proteomes" id="UP000256562">
    <property type="component" value="Unassembled WGS sequence"/>
</dbReference>
<dbReference type="EMBL" id="QKXQ01000712">
    <property type="protein sequence ID" value="REH89001.1"/>
    <property type="molecule type" value="Genomic_DNA"/>
</dbReference>
<dbReference type="OrthoDB" id="2411298at2"/>
<dbReference type="AlphaFoldDB" id="A0A3E0IF34"/>
<evidence type="ECO:0000313" key="1">
    <source>
        <dbReference type="EMBL" id="REH89001.1"/>
    </source>
</evidence>
<name>A0A3E0IF34_9STAP</name>
<accession>A0A3E0IF34</accession>
<evidence type="ECO:0000313" key="3">
    <source>
        <dbReference type="Proteomes" id="UP000256337"/>
    </source>
</evidence>
<evidence type="ECO:0000313" key="4">
    <source>
        <dbReference type="Proteomes" id="UP000256562"/>
    </source>
</evidence>
<dbReference type="EMBL" id="QKYD01000075">
    <property type="protein sequence ID" value="REI22990.1"/>
    <property type="molecule type" value="Genomic_DNA"/>
</dbReference>
<sequence>MKPTMRQRITIKIPIFDSKGKQIYNDYGIAKTESKTDKCRTRENANVQRDELLSIQDANDEIDVLPTFPVVSDAEVTYTTISGKKKKGKVVAYSESTNLTASRVYFRTLIVDAKA</sequence>
<dbReference type="Proteomes" id="UP000256337">
    <property type="component" value="Unassembled WGS sequence"/>
</dbReference>
<reference evidence="3 4" key="1">
    <citation type="journal article" date="2018" name="Vet. Microbiol.">
        <title>Characterisation of Staphylococcus felis isolated from cats using whole genome sequencing.</title>
        <authorList>
            <person name="Worthing K."/>
            <person name="Pang S."/>
            <person name="Trott D.J."/>
            <person name="Abraham S."/>
            <person name="Coombs G.W."/>
            <person name="Jordan D."/>
            <person name="McIntyre L."/>
            <person name="Davies M.R."/>
            <person name="Norris J."/>
        </authorList>
    </citation>
    <scope>NUCLEOTIDE SEQUENCE [LARGE SCALE GENOMIC DNA]</scope>
    <source>
        <strain evidence="2 3">F25</strain>
        <strain evidence="1 4">F9</strain>
    </source>
</reference>
<evidence type="ECO:0000313" key="2">
    <source>
        <dbReference type="EMBL" id="REI22990.1"/>
    </source>
</evidence>
<gene>
    <name evidence="2" type="ORF">DOS76_04535</name>
    <name evidence="1" type="ORF">DOS83_13740</name>
</gene>
<comment type="caution">
    <text evidence="1">The sequence shown here is derived from an EMBL/GenBank/DDBJ whole genome shotgun (WGS) entry which is preliminary data.</text>
</comment>